<evidence type="ECO:0000256" key="5">
    <source>
        <dbReference type="ARBA" id="ARBA00023239"/>
    </source>
</evidence>
<keyword evidence="4 7" id="KW-0472">Membrane</keyword>
<feature type="site" description="Important for catalytic activity" evidence="7">
    <location>
        <position position="226"/>
    </location>
</feature>
<feature type="transmembrane region" description="Helical" evidence="7">
    <location>
        <begin position="12"/>
        <end position="31"/>
    </location>
</feature>
<dbReference type="GO" id="GO:0009252">
    <property type="term" value="P:peptidoglycan biosynthetic process"/>
    <property type="evidence" value="ECO:0007669"/>
    <property type="project" value="UniProtKB-UniRule"/>
</dbReference>
<comment type="similarity">
    <text evidence="7">Belongs to the transglycosylase MltG family.</text>
</comment>
<dbReference type="GO" id="GO:0005886">
    <property type="term" value="C:plasma membrane"/>
    <property type="evidence" value="ECO:0007669"/>
    <property type="project" value="UniProtKB-SubCell"/>
</dbReference>
<gene>
    <name evidence="7" type="primary">mltG</name>
    <name evidence="8" type="ORF">UY32_C0027G0002</name>
</gene>
<accession>A0A0G1XVV2</accession>
<dbReference type="CDD" id="cd08010">
    <property type="entry name" value="MltG_like"/>
    <property type="match status" value="1"/>
</dbReference>
<keyword evidence="1 7" id="KW-1003">Cell membrane</keyword>
<comment type="subcellular location">
    <subcellularLocation>
        <location evidence="7">Cell membrane</location>
        <topology evidence="7">Single-pass membrane protein</topology>
    </subcellularLocation>
</comment>
<protein>
    <recommendedName>
        <fullName evidence="7">Endolytic murein transglycosylase</fullName>
        <ecNumber evidence="7">4.2.2.29</ecNumber>
    </recommendedName>
    <alternativeName>
        <fullName evidence="7">Peptidoglycan lytic transglycosylase</fullName>
    </alternativeName>
    <alternativeName>
        <fullName evidence="7">Peptidoglycan polymerization terminase</fullName>
    </alternativeName>
</protein>
<dbReference type="NCBIfam" id="TIGR00247">
    <property type="entry name" value="endolytic transglycosylase MltG"/>
    <property type="match status" value="1"/>
</dbReference>
<proteinExistence type="inferred from homology"/>
<dbReference type="EC" id="4.2.2.29" evidence="7"/>
<evidence type="ECO:0000256" key="2">
    <source>
        <dbReference type="ARBA" id="ARBA00022692"/>
    </source>
</evidence>
<organism evidence="8 9">
    <name type="scientific">Candidatus Jorgensenbacteria bacterium GW2011_GWC1_48_8</name>
    <dbReference type="NCBI Taxonomy" id="1618666"/>
    <lineage>
        <taxon>Bacteria</taxon>
        <taxon>Candidatus Joergenseniibacteriota</taxon>
    </lineage>
</organism>
<dbReference type="Gene3D" id="3.30.1490.480">
    <property type="entry name" value="Endolytic murein transglycosylase"/>
    <property type="match status" value="1"/>
</dbReference>
<keyword evidence="5 7" id="KW-0456">Lyase</keyword>
<reference evidence="8 9" key="1">
    <citation type="journal article" date="2015" name="Nature">
        <title>rRNA introns, odd ribosomes, and small enigmatic genomes across a large radiation of phyla.</title>
        <authorList>
            <person name="Brown C.T."/>
            <person name="Hug L.A."/>
            <person name="Thomas B.C."/>
            <person name="Sharon I."/>
            <person name="Castelle C.J."/>
            <person name="Singh A."/>
            <person name="Wilkins M.J."/>
            <person name="Williams K.H."/>
            <person name="Banfield J.F."/>
        </authorList>
    </citation>
    <scope>NUCLEOTIDE SEQUENCE [LARGE SCALE GENOMIC DNA]</scope>
</reference>
<dbReference type="EMBL" id="LCPO01000027">
    <property type="protein sequence ID" value="KKU98440.1"/>
    <property type="molecule type" value="Genomic_DNA"/>
</dbReference>
<evidence type="ECO:0000256" key="4">
    <source>
        <dbReference type="ARBA" id="ARBA00023136"/>
    </source>
</evidence>
<dbReference type="HAMAP" id="MF_02065">
    <property type="entry name" value="MltG"/>
    <property type="match status" value="1"/>
</dbReference>
<evidence type="ECO:0000256" key="6">
    <source>
        <dbReference type="ARBA" id="ARBA00023316"/>
    </source>
</evidence>
<evidence type="ECO:0000256" key="3">
    <source>
        <dbReference type="ARBA" id="ARBA00022989"/>
    </source>
</evidence>
<sequence>MINERGLLNLRFLIALGGVLFLILATAYFFYGLEPNLASGESRNDSPSAAASVFKISKGEGLKEIGAHLSQGDFIKSITIFKLYSLFSGNAQKFKPGIYEINSGMSVPEIVKVLTAGGENEVTIVIPEGTALKDIDSVLAASGIIEKGSLVKYSFAALRPDYPFLNDVSSLEGFLFPDTYRFEVSSQTETVVKTMLDNFKVKVWEGLSSKNNWYDTLILASFLEREVIDFADRQIVAGILLKRLKLGMPLQVDATISYLKCNGELKGCRGALITKKDLSLPSPYNTYQRLGWTPTPISNPGEVSISAALNPVSSSYLYYLSAKGTQETIFAKTLEEHNRNRAKYL</sequence>
<dbReference type="InterPro" id="IPR003770">
    <property type="entry name" value="MLTG-like"/>
</dbReference>
<evidence type="ECO:0000313" key="9">
    <source>
        <dbReference type="Proteomes" id="UP000034600"/>
    </source>
</evidence>
<dbReference type="PATRIC" id="fig|1618666.3.peg.566"/>
<dbReference type="GO" id="GO:0071555">
    <property type="term" value="P:cell wall organization"/>
    <property type="evidence" value="ECO:0007669"/>
    <property type="project" value="UniProtKB-KW"/>
</dbReference>
<keyword evidence="3 7" id="KW-1133">Transmembrane helix</keyword>
<dbReference type="Gene3D" id="3.30.160.60">
    <property type="entry name" value="Classic Zinc Finger"/>
    <property type="match status" value="1"/>
</dbReference>
<comment type="catalytic activity">
    <reaction evidence="7">
        <text>a peptidoglycan chain = a peptidoglycan chain with N-acetyl-1,6-anhydromuramyl-[peptide] at the reducing end + a peptidoglycan chain with N-acetylglucosamine at the non-reducing end.</text>
        <dbReference type="EC" id="4.2.2.29"/>
    </reaction>
</comment>
<dbReference type="PANTHER" id="PTHR30518">
    <property type="entry name" value="ENDOLYTIC MUREIN TRANSGLYCOSYLASE"/>
    <property type="match status" value="1"/>
</dbReference>
<evidence type="ECO:0000256" key="7">
    <source>
        <dbReference type="HAMAP-Rule" id="MF_02065"/>
    </source>
</evidence>
<dbReference type="AlphaFoldDB" id="A0A0G1XVV2"/>
<dbReference type="Pfam" id="PF02618">
    <property type="entry name" value="YceG"/>
    <property type="match status" value="1"/>
</dbReference>
<comment type="function">
    <text evidence="7">Functions as a peptidoglycan terminase that cleaves nascent peptidoglycan strands endolytically to terminate their elongation.</text>
</comment>
<keyword evidence="2 7" id="KW-0812">Transmembrane</keyword>
<keyword evidence="6 7" id="KW-0961">Cell wall biogenesis/degradation</keyword>
<evidence type="ECO:0000256" key="1">
    <source>
        <dbReference type="ARBA" id="ARBA00022475"/>
    </source>
</evidence>
<comment type="caution">
    <text evidence="8">The sequence shown here is derived from an EMBL/GenBank/DDBJ whole genome shotgun (WGS) entry which is preliminary data.</text>
</comment>
<dbReference type="PANTHER" id="PTHR30518:SF2">
    <property type="entry name" value="ENDOLYTIC MUREIN TRANSGLYCOSYLASE"/>
    <property type="match status" value="1"/>
</dbReference>
<evidence type="ECO:0000313" key="8">
    <source>
        <dbReference type="EMBL" id="KKU98440.1"/>
    </source>
</evidence>
<dbReference type="GO" id="GO:0008932">
    <property type="term" value="F:lytic endotransglycosylase activity"/>
    <property type="evidence" value="ECO:0007669"/>
    <property type="project" value="UniProtKB-UniRule"/>
</dbReference>
<dbReference type="Proteomes" id="UP000034600">
    <property type="component" value="Unassembled WGS sequence"/>
</dbReference>
<name>A0A0G1XVV2_9BACT</name>